<protein>
    <submittedName>
        <fullName evidence="1">Uncharacterized protein</fullName>
    </submittedName>
</protein>
<dbReference type="RefSeq" id="WP_121839219.1">
    <property type="nucleotide sequence ID" value="NZ_ML014782.1"/>
</dbReference>
<organism evidence="1 2">
    <name type="scientific">Parashewanella curva</name>
    <dbReference type="NCBI Taxonomy" id="2338552"/>
    <lineage>
        <taxon>Bacteria</taxon>
        <taxon>Pseudomonadati</taxon>
        <taxon>Pseudomonadota</taxon>
        <taxon>Gammaproteobacteria</taxon>
        <taxon>Alteromonadales</taxon>
        <taxon>Shewanellaceae</taxon>
        <taxon>Parashewanella</taxon>
    </lineage>
</organism>
<dbReference type="Proteomes" id="UP000281474">
    <property type="component" value="Unassembled WGS sequence"/>
</dbReference>
<evidence type="ECO:0000313" key="2">
    <source>
        <dbReference type="Proteomes" id="UP000281474"/>
    </source>
</evidence>
<sequence length="158" mass="17958">MKKVISNFIFIVSMAFCSISIYAIPKKEVPKHLASDALNCAVYSTYMIGYLNGVYNQYQDQKEISKGMRSASLSLGRDVYRNLKYYAQLYGMLSHEKPKQVMKDISGGVDDLGGAENATNIEVDFLTKHYGDMCHQLSINPKKRMQYWLSKAPDNPKH</sequence>
<dbReference type="AlphaFoldDB" id="A0A3L8PZG4"/>
<reference evidence="1 2" key="1">
    <citation type="submission" date="2018-09" db="EMBL/GenBank/DDBJ databases">
        <title>Phylogeny of the Shewanellaceae, and recommendation for two new genera, Pseudoshewanella and Parashewanella.</title>
        <authorList>
            <person name="Wang G."/>
        </authorList>
    </citation>
    <scope>NUCLEOTIDE SEQUENCE [LARGE SCALE GENOMIC DNA]</scope>
    <source>
        <strain evidence="1 2">C51</strain>
    </source>
</reference>
<keyword evidence="2" id="KW-1185">Reference proteome</keyword>
<comment type="caution">
    <text evidence="1">The sequence shown here is derived from an EMBL/GenBank/DDBJ whole genome shotgun (WGS) entry which is preliminary data.</text>
</comment>
<evidence type="ECO:0000313" key="1">
    <source>
        <dbReference type="EMBL" id="RLV59472.1"/>
    </source>
</evidence>
<name>A0A3L8PZG4_9GAMM</name>
<gene>
    <name evidence="1" type="ORF">D5018_11845</name>
</gene>
<accession>A0A3L8PZG4</accession>
<proteinExistence type="predicted"/>
<dbReference type="EMBL" id="QZEI01000033">
    <property type="protein sequence ID" value="RLV59472.1"/>
    <property type="molecule type" value="Genomic_DNA"/>
</dbReference>